<evidence type="ECO:0000256" key="1">
    <source>
        <dbReference type="ARBA" id="ARBA00004141"/>
    </source>
</evidence>
<dbReference type="EMBL" id="SUMG01000006">
    <property type="protein sequence ID" value="NBG88217.1"/>
    <property type="molecule type" value="Genomic_DNA"/>
</dbReference>
<keyword evidence="2 5" id="KW-0812">Transmembrane</keyword>
<keyword evidence="3 5" id="KW-1133">Transmembrane helix</keyword>
<feature type="transmembrane region" description="Helical" evidence="5">
    <location>
        <begin position="526"/>
        <end position="551"/>
    </location>
</feature>
<dbReference type="PANTHER" id="PTHR43496">
    <property type="entry name" value="PROTEIN LPLB"/>
    <property type="match status" value="1"/>
</dbReference>
<name>A0AA43XK53_9CLOT</name>
<feature type="transmembrane region" description="Helical" evidence="5">
    <location>
        <begin position="421"/>
        <end position="439"/>
    </location>
</feature>
<keyword evidence="5" id="KW-0813">Transport</keyword>
<dbReference type="PROSITE" id="PS50928">
    <property type="entry name" value="ABC_TM1"/>
    <property type="match status" value="2"/>
</dbReference>
<dbReference type="GO" id="GO:0005886">
    <property type="term" value="C:plasma membrane"/>
    <property type="evidence" value="ECO:0007669"/>
    <property type="project" value="UniProtKB-SubCell"/>
</dbReference>
<gene>
    <name evidence="7" type="ORF">ISALK_06850</name>
</gene>
<accession>A0AA43XK53</accession>
<dbReference type="Proteomes" id="UP000449710">
    <property type="component" value="Unassembled WGS sequence"/>
</dbReference>
<feature type="transmembrane region" description="Helical" evidence="5">
    <location>
        <begin position="27"/>
        <end position="49"/>
    </location>
</feature>
<dbReference type="SUPFAM" id="SSF161098">
    <property type="entry name" value="MetI-like"/>
    <property type="match status" value="2"/>
</dbReference>
<feature type="transmembrane region" description="Helical" evidence="5">
    <location>
        <begin position="393"/>
        <end position="415"/>
    </location>
</feature>
<feature type="transmembrane region" description="Helical" evidence="5">
    <location>
        <begin position="199"/>
        <end position="219"/>
    </location>
</feature>
<feature type="domain" description="ABC transmembrane type-1" evidence="6">
    <location>
        <begin position="75"/>
        <end position="274"/>
    </location>
</feature>
<feature type="transmembrane region" description="Helical" evidence="5">
    <location>
        <begin position="79"/>
        <end position="102"/>
    </location>
</feature>
<evidence type="ECO:0000259" key="6">
    <source>
        <dbReference type="PROSITE" id="PS50928"/>
    </source>
</evidence>
<evidence type="ECO:0000256" key="4">
    <source>
        <dbReference type="ARBA" id="ARBA00023136"/>
    </source>
</evidence>
<organism evidence="7 8">
    <name type="scientific">Isachenkonia alkalipeptolytica</name>
    <dbReference type="NCBI Taxonomy" id="2565777"/>
    <lineage>
        <taxon>Bacteria</taxon>
        <taxon>Bacillati</taxon>
        <taxon>Bacillota</taxon>
        <taxon>Clostridia</taxon>
        <taxon>Eubacteriales</taxon>
        <taxon>Clostridiaceae</taxon>
        <taxon>Isachenkonia</taxon>
    </lineage>
</organism>
<keyword evidence="8" id="KW-1185">Reference proteome</keyword>
<dbReference type="InterPro" id="IPR035906">
    <property type="entry name" value="MetI-like_sf"/>
</dbReference>
<dbReference type="PANTHER" id="PTHR43496:SF1">
    <property type="entry name" value="POLYGALACTURONAN_RHAMNOGALACTURONAN TRANSPORT SYSTEM PERMEASE PROTEIN YTEP"/>
    <property type="match status" value="1"/>
</dbReference>
<feature type="transmembrane region" description="Helical" evidence="5">
    <location>
        <begin position="484"/>
        <end position="506"/>
    </location>
</feature>
<dbReference type="GO" id="GO:0055085">
    <property type="term" value="P:transmembrane transport"/>
    <property type="evidence" value="ECO:0007669"/>
    <property type="project" value="InterPro"/>
</dbReference>
<feature type="transmembrane region" description="Helical" evidence="5">
    <location>
        <begin position="114"/>
        <end position="134"/>
    </location>
</feature>
<reference evidence="7 8" key="1">
    <citation type="submission" date="2019-04" db="EMBL/GenBank/DDBJ databases">
        <title>Isachenkonia alkalipeptolytica gen. nov. sp. nov. a new anaerobic, alkiliphilic organothrophic bacterium capable to reduce synthesized ferrihydrite isolated from a soda lake.</title>
        <authorList>
            <person name="Toshchakov S.V."/>
            <person name="Zavarzina D.G."/>
            <person name="Zhilina T.N."/>
            <person name="Kostrikina N.A."/>
            <person name="Kublanov I.V."/>
        </authorList>
    </citation>
    <scope>NUCLEOTIDE SEQUENCE [LARGE SCALE GENOMIC DNA]</scope>
    <source>
        <strain evidence="7 8">Z-1701</strain>
    </source>
</reference>
<comment type="caution">
    <text evidence="7">The sequence shown here is derived from an EMBL/GenBank/DDBJ whole genome shotgun (WGS) entry which is preliminary data.</text>
</comment>
<dbReference type="Pfam" id="PF00528">
    <property type="entry name" value="BPD_transp_1"/>
    <property type="match status" value="1"/>
</dbReference>
<dbReference type="CDD" id="cd06261">
    <property type="entry name" value="TM_PBP2"/>
    <property type="match status" value="2"/>
</dbReference>
<evidence type="ECO:0000256" key="3">
    <source>
        <dbReference type="ARBA" id="ARBA00022989"/>
    </source>
</evidence>
<feature type="transmembrane region" description="Helical" evidence="5">
    <location>
        <begin position="255"/>
        <end position="274"/>
    </location>
</feature>
<evidence type="ECO:0000313" key="7">
    <source>
        <dbReference type="EMBL" id="NBG88217.1"/>
    </source>
</evidence>
<evidence type="ECO:0000256" key="5">
    <source>
        <dbReference type="RuleBase" id="RU363032"/>
    </source>
</evidence>
<dbReference type="Gene3D" id="1.10.3720.10">
    <property type="entry name" value="MetI-like"/>
    <property type="match status" value="2"/>
</dbReference>
<dbReference type="InterPro" id="IPR000515">
    <property type="entry name" value="MetI-like"/>
</dbReference>
<feature type="transmembrane region" description="Helical" evidence="5">
    <location>
        <begin position="303"/>
        <end position="323"/>
    </location>
</feature>
<dbReference type="AlphaFoldDB" id="A0AA43XK53"/>
<comment type="subcellular location">
    <subcellularLocation>
        <location evidence="5">Cell membrane</location>
        <topology evidence="5">Multi-pass membrane protein</topology>
    </subcellularLocation>
    <subcellularLocation>
        <location evidence="1">Membrane</location>
        <topology evidence="1">Multi-pass membrane protein</topology>
    </subcellularLocation>
</comment>
<feature type="transmembrane region" description="Helical" evidence="5">
    <location>
        <begin position="154"/>
        <end position="178"/>
    </location>
</feature>
<evidence type="ECO:0000313" key="8">
    <source>
        <dbReference type="Proteomes" id="UP000449710"/>
    </source>
</evidence>
<proteinExistence type="inferred from homology"/>
<protein>
    <submittedName>
        <fullName evidence="7">Iron ABC transporter permease</fullName>
    </submittedName>
</protein>
<feature type="transmembrane region" description="Helical" evidence="5">
    <location>
        <begin position="361"/>
        <end position="381"/>
    </location>
</feature>
<keyword evidence="4 5" id="KW-0472">Membrane</keyword>
<feature type="domain" description="ABC transmembrane type-1" evidence="6">
    <location>
        <begin position="357"/>
        <end position="547"/>
    </location>
</feature>
<comment type="similarity">
    <text evidence="5">Belongs to the binding-protein-dependent transport system permease family.</text>
</comment>
<sequence>MSLVNRIFKKERDAASSFSFDFFFEKAVILLLAGAFLLFILYPIFTVVLKSLTKDGTWSLDHYRSLVTPRNLELIRNSVFVATLSSVIATVLAFCVGIFAHFKGVLVRKGIYRGLMMTMISPPFISAIALITLFGRRGLISYGIFGATLNPYGWHGIVLLQSLSGVSLSAMMMMTGFAQIDNRLILASRDLGADAWHTIHKVLLPSMVPTIFSVLFLQFTMNISDFTTPIIIGGRFRVLATEAYLQVYAQGNLNGAAAMAMLLLPPAMIAFYFYRSNMRKVQTLSERSKVLDRESIHFQLPQILQWVTASITIAFFLINLVQYGNIFLTAFSRNVSGSIVFTLDHWGVFQSRHVDALIRTIYMAVTASFFATVSGMLLSYYHQRRKIKGFGALEFIGSVPYIIPGIFFGLSYIVAFHRGPITLTGTLLILILNCTFRHVSVGNKAANAAFESMDHKLEWASNDLGASKVRTLITVVFPILRPTFLVSFINAFTACMTTVGPLMLLVSPGNLVTSVLMFNEINSGRYGQGAVMGSMLILITFSVNLFAIHLLNREKRN</sequence>
<evidence type="ECO:0000256" key="2">
    <source>
        <dbReference type="ARBA" id="ARBA00022692"/>
    </source>
</evidence>